<protein>
    <submittedName>
        <fullName evidence="1">Uncharacterized protein</fullName>
    </submittedName>
</protein>
<reference evidence="1" key="1">
    <citation type="submission" date="2014-09" db="EMBL/GenBank/DDBJ databases">
        <authorList>
            <person name="Probst J Alexander"/>
        </authorList>
    </citation>
    <scope>NUCLEOTIDE SEQUENCE</scope>
</reference>
<organism evidence="1">
    <name type="scientific">groundwater metagenome</name>
    <dbReference type="NCBI Taxonomy" id="717931"/>
    <lineage>
        <taxon>unclassified sequences</taxon>
        <taxon>metagenomes</taxon>
        <taxon>ecological metagenomes</taxon>
    </lineage>
</organism>
<proteinExistence type="predicted"/>
<accession>A0A098EA79</accession>
<dbReference type="AlphaFoldDB" id="A0A098EA79"/>
<evidence type="ECO:0000313" key="1">
    <source>
        <dbReference type="EMBL" id="CEG12434.1"/>
    </source>
</evidence>
<sequence length="75" mass="9025">MSITINIKFYVFSQNFRVKCKNLVFCTRKVEIYNLIYPVLLRGYRLSLKFNSNYLIIKIIKGLKRFKKCRGGRVR</sequence>
<dbReference type="EMBL" id="CCXY01000145">
    <property type="protein sequence ID" value="CEG12434.1"/>
    <property type="molecule type" value="Genomic_DNA"/>
</dbReference>
<name>A0A098EA79_9ZZZZ</name>
<gene>
    <name evidence="1" type="ORF">MSIBF_A2290002</name>
</gene>